<dbReference type="OrthoDB" id="9797795at2"/>
<evidence type="ECO:0000256" key="6">
    <source>
        <dbReference type="ARBA" id="ARBA00023315"/>
    </source>
</evidence>
<keyword evidence="5 7" id="KW-0472">Membrane</keyword>
<dbReference type="STRING" id="1855383.SAMN05216548_11131"/>
<gene>
    <name evidence="8" type="ORF">SAMN05216548_11131</name>
</gene>
<dbReference type="RefSeq" id="WP_092497692.1">
    <property type="nucleotide sequence ID" value="NZ_FOFG01000011.1"/>
</dbReference>
<dbReference type="GO" id="GO:0005886">
    <property type="term" value="C:plasma membrane"/>
    <property type="evidence" value="ECO:0007669"/>
    <property type="project" value="UniProtKB-SubCell"/>
</dbReference>
<dbReference type="PANTHER" id="PTHR30606">
    <property type="entry name" value="LIPID A BIOSYNTHESIS LAUROYL ACYLTRANSFERASE"/>
    <property type="match status" value="1"/>
</dbReference>
<dbReference type="Proteomes" id="UP000199647">
    <property type="component" value="Unassembled WGS sequence"/>
</dbReference>
<proteinExistence type="predicted"/>
<keyword evidence="3" id="KW-0997">Cell inner membrane</keyword>
<keyword evidence="7" id="KW-0812">Transmembrane</keyword>
<evidence type="ECO:0000256" key="7">
    <source>
        <dbReference type="SAM" id="Phobius"/>
    </source>
</evidence>
<dbReference type="AlphaFoldDB" id="A0A1H9LB53"/>
<evidence type="ECO:0000256" key="4">
    <source>
        <dbReference type="ARBA" id="ARBA00022679"/>
    </source>
</evidence>
<reference evidence="8 9" key="1">
    <citation type="submission" date="2016-10" db="EMBL/GenBank/DDBJ databases">
        <authorList>
            <person name="de Groot N.N."/>
        </authorList>
    </citation>
    <scope>NUCLEOTIDE SEQUENCE [LARGE SCALE GENOMIC DNA]</scope>
    <source>
        <strain evidence="8 9">A52C2</strain>
    </source>
</reference>
<evidence type="ECO:0000256" key="5">
    <source>
        <dbReference type="ARBA" id="ARBA00023136"/>
    </source>
</evidence>
<dbReference type="GO" id="GO:0009247">
    <property type="term" value="P:glycolipid biosynthetic process"/>
    <property type="evidence" value="ECO:0007669"/>
    <property type="project" value="UniProtKB-ARBA"/>
</dbReference>
<comment type="subcellular location">
    <subcellularLocation>
        <location evidence="1">Cell inner membrane</location>
    </subcellularLocation>
</comment>
<dbReference type="EMBL" id="FOFG01000011">
    <property type="protein sequence ID" value="SER08449.1"/>
    <property type="molecule type" value="Genomic_DNA"/>
</dbReference>
<keyword evidence="6" id="KW-0012">Acyltransferase</keyword>
<sequence length="314" mass="35375">MPEVQISRYHNLEYAALRTGAFLLGCVPVSVASAAVGKLWRWIAPLTRRHKRVLDNLALAMPELSAVERSRIAHDQWENLGKTFAETFALDRIAGNERRFEIGEADKLLTSLSAPGRGAVFVSLHSANWELVAKPVKRHYPLIGIYQQLRNPASERFLLSLRGGIYDGGLLPKVASTPAAVMRWVREGKAVAMLADQREKRGNPVTFFGVATTANPFPAMVARRLGVPLIAARTVRLGGVRFRIDAVQIPITRSSDPLRDVQYATQAVQDQFESWIRDRPGEWMWVNDRWRHNQQKGRTRMRWKVSPPADLPVD</sequence>
<feature type="transmembrane region" description="Helical" evidence="7">
    <location>
        <begin position="20"/>
        <end position="40"/>
    </location>
</feature>
<evidence type="ECO:0000313" key="8">
    <source>
        <dbReference type="EMBL" id="SER08449.1"/>
    </source>
</evidence>
<evidence type="ECO:0000313" key="9">
    <source>
        <dbReference type="Proteomes" id="UP000199647"/>
    </source>
</evidence>
<accession>A0A1H9LB53</accession>
<evidence type="ECO:0000256" key="1">
    <source>
        <dbReference type="ARBA" id="ARBA00004533"/>
    </source>
</evidence>
<keyword evidence="9" id="KW-1185">Reference proteome</keyword>
<dbReference type="InterPro" id="IPR004960">
    <property type="entry name" value="LipA_acyltrans"/>
</dbReference>
<dbReference type="PANTHER" id="PTHR30606:SF10">
    <property type="entry name" value="PHOSPHATIDYLINOSITOL MANNOSIDE ACYLTRANSFERASE"/>
    <property type="match status" value="1"/>
</dbReference>
<evidence type="ECO:0000256" key="3">
    <source>
        <dbReference type="ARBA" id="ARBA00022519"/>
    </source>
</evidence>
<dbReference type="Pfam" id="PF03279">
    <property type="entry name" value="Lip_A_acyltrans"/>
    <property type="match status" value="1"/>
</dbReference>
<keyword evidence="4 8" id="KW-0808">Transferase</keyword>
<keyword evidence="2" id="KW-1003">Cell membrane</keyword>
<organism evidence="8 9">
    <name type="scientific">Faunimonas pinastri</name>
    <dbReference type="NCBI Taxonomy" id="1855383"/>
    <lineage>
        <taxon>Bacteria</taxon>
        <taxon>Pseudomonadati</taxon>
        <taxon>Pseudomonadota</taxon>
        <taxon>Alphaproteobacteria</taxon>
        <taxon>Hyphomicrobiales</taxon>
        <taxon>Afifellaceae</taxon>
        <taxon>Faunimonas</taxon>
    </lineage>
</organism>
<keyword evidence="7" id="KW-1133">Transmembrane helix</keyword>
<name>A0A1H9LB53_9HYPH</name>
<dbReference type="CDD" id="cd07984">
    <property type="entry name" value="LPLAT_LABLAT-like"/>
    <property type="match status" value="1"/>
</dbReference>
<protein>
    <submittedName>
        <fullName evidence="8">KDO2-lipid IV(A) lauroyltransferase</fullName>
    </submittedName>
</protein>
<dbReference type="GO" id="GO:0016746">
    <property type="term" value="F:acyltransferase activity"/>
    <property type="evidence" value="ECO:0007669"/>
    <property type="project" value="UniProtKB-KW"/>
</dbReference>
<evidence type="ECO:0000256" key="2">
    <source>
        <dbReference type="ARBA" id="ARBA00022475"/>
    </source>
</evidence>